<reference evidence="8 9" key="1">
    <citation type="submission" date="2016-12" db="EMBL/GenBank/DDBJ databases">
        <title>Isolation and genomic insights into novel planktonic Zetaproteobacteria from stratified waters of the Chesapeake Bay.</title>
        <authorList>
            <person name="McAllister S.M."/>
            <person name="Kato S."/>
            <person name="Chan C.S."/>
            <person name="Chiu B.K."/>
            <person name="Field E.K."/>
        </authorList>
    </citation>
    <scope>NUCLEOTIDE SEQUENCE [LARGE SCALE GENOMIC DNA]</scope>
    <source>
        <strain evidence="8 9">CP-5</strain>
    </source>
</reference>
<dbReference type="InterPro" id="IPR010810">
    <property type="entry name" value="Flagellin_hook_IN_motif"/>
</dbReference>
<dbReference type="AlphaFoldDB" id="A0A2K8L304"/>
<dbReference type="GO" id="GO:0071973">
    <property type="term" value="P:bacterial-type flagellum-dependent cell motility"/>
    <property type="evidence" value="ECO:0007669"/>
    <property type="project" value="TreeGrafter"/>
</dbReference>
<comment type="subunit">
    <text evidence="2 5">Homopentamer.</text>
</comment>
<organism evidence="8 9">
    <name type="scientific">Mariprofundus aestuarium</name>
    <dbReference type="NCBI Taxonomy" id="1921086"/>
    <lineage>
        <taxon>Bacteria</taxon>
        <taxon>Pseudomonadati</taxon>
        <taxon>Pseudomonadota</taxon>
        <taxon>Candidatius Mariprofundia</taxon>
        <taxon>Mariprofundales</taxon>
        <taxon>Mariprofundaceae</taxon>
        <taxon>Mariprofundus</taxon>
    </lineage>
</organism>
<keyword evidence="8" id="KW-0969">Cilium</keyword>
<accession>A0A2K8L304</accession>
<evidence type="ECO:0000313" key="8">
    <source>
        <dbReference type="EMBL" id="ATX78626.1"/>
    </source>
</evidence>
<feature type="domain" description="Flagellar hook-associated protein 2 N-terminal" evidence="6">
    <location>
        <begin position="10"/>
        <end position="111"/>
    </location>
</feature>
<dbReference type="PANTHER" id="PTHR30288:SF0">
    <property type="entry name" value="FLAGELLAR HOOK-ASSOCIATED PROTEIN 2"/>
    <property type="match status" value="1"/>
</dbReference>
<dbReference type="GO" id="GO:0009424">
    <property type="term" value="C:bacterial-type flagellum hook"/>
    <property type="evidence" value="ECO:0007669"/>
    <property type="project" value="UniProtKB-UniRule"/>
</dbReference>
<dbReference type="GO" id="GO:0005576">
    <property type="term" value="C:extracellular region"/>
    <property type="evidence" value="ECO:0007669"/>
    <property type="project" value="UniProtKB-SubCell"/>
</dbReference>
<evidence type="ECO:0000256" key="1">
    <source>
        <dbReference type="ARBA" id="ARBA00009764"/>
    </source>
</evidence>
<dbReference type="Pfam" id="PF07195">
    <property type="entry name" value="FliD_C"/>
    <property type="match status" value="1"/>
</dbReference>
<dbReference type="GO" id="GO:0007155">
    <property type="term" value="P:cell adhesion"/>
    <property type="evidence" value="ECO:0007669"/>
    <property type="project" value="InterPro"/>
</dbReference>
<dbReference type="RefSeq" id="WP_100276618.1">
    <property type="nucleotide sequence ID" value="NZ_CP018799.1"/>
</dbReference>
<dbReference type="Pfam" id="PF07196">
    <property type="entry name" value="Flagellin_IN"/>
    <property type="match status" value="1"/>
</dbReference>
<dbReference type="OrthoDB" id="9810816at2"/>
<evidence type="ECO:0000259" key="6">
    <source>
        <dbReference type="Pfam" id="PF02465"/>
    </source>
</evidence>
<gene>
    <name evidence="8" type="ORF">Ga0123461_0173</name>
</gene>
<keyword evidence="9" id="KW-1185">Reference proteome</keyword>
<keyword evidence="3" id="KW-0175">Coiled coil</keyword>
<evidence type="ECO:0000256" key="4">
    <source>
        <dbReference type="ARBA" id="ARBA00023143"/>
    </source>
</evidence>
<dbReference type="Proteomes" id="UP000231701">
    <property type="component" value="Chromosome"/>
</dbReference>
<sequence length="792" mass="80710">MVSSISGLSSGIDSANIVDQLMKIEGRKVTLLQDKQADELIKQRLISQLDSSLSSLRSKFLELANQANFLVNQSTLGSNTATSADSLLTVTPSSSAATGSHTIKVNQLAAAEKLGSSSAVKDSTGTAITSDTAGLGYTAGTFTIQGKSASAKTIDVASTDSLRDIRDKINQLNTGSDATGVSASILKVGTSDFRLVLAADDTGLTNGVVNLAGTDLDAAGGLANLQLGATAQGNARQTLQAAADASIDVDNITISRESNSISDALAGYTLDLKSADPATTITVNTSIDATAVKGKVQAVVDSYNEVMDFINAQMTFNPDTKTSGPLANESLLRQVKSQLAGSLLTTVSGLASDRNSLAMIGVEPDSKGHLGINSSRLDNLLTTDPNSVRDLFAASGTSDNSALEFLTYGANTVAGSYAVNITAAALQATATGATDLSAGLAGAEQVTITDGSARQAVVNLTNGQSLSSIASALNAEFAATYTEQRQMSTALVTGLGTPATSASLLQDLTDGAGGSLGIVAGDTITIGGTSRFGSAVNYAFTVSDPATDTIADLLASIQVEFGQNITASLNASGQVTITDNQTGDSNLTLSMTANNEGGGSLAFGADTVVQEGRHAMQLTAAASGNFLQLQSNDYGSAESFTVAQSANNLGIIDQTYAGQDVAGTIGGIAATGNGQVLTGSSGNIDGLLLAYSGTATGAIGTMSVNLGLAAQMSSTLEAYTFPVTGLTQMSIDSSVSTYDSLQSQIDSLTLQLGKERERLMSQFLAMERFMSQSNATGAWLGQQINAMSSNQR</sequence>
<comment type="subcellular location">
    <subcellularLocation>
        <location evidence="5">Secreted</location>
    </subcellularLocation>
    <subcellularLocation>
        <location evidence="5">Bacterial flagellum</location>
    </subcellularLocation>
</comment>
<feature type="domain" description="Flagellar hook-associated protein 2 C-terminal" evidence="7">
    <location>
        <begin position="242"/>
        <end position="402"/>
    </location>
</feature>
<dbReference type="InterPro" id="IPR003481">
    <property type="entry name" value="FliD_N"/>
</dbReference>
<dbReference type="GO" id="GO:0009421">
    <property type="term" value="C:bacterial-type flagellum filament cap"/>
    <property type="evidence" value="ECO:0007669"/>
    <property type="project" value="InterPro"/>
</dbReference>
<evidence type="ECO:0000259" key="7">
    <source>
        <dbReference type="Pfam" id="PF07195"/>
    </source>
</evidence>
<keyword evidence="4 5" id="KW-0975">Bacterial flagellum</keyword>
<dbReference type="InterPro" id="IPR040026">
    <property type="entry name" value="FliD"/>
</dbReference>
<protein>
    <recommendedName>
        <fullName evidence="5">Flagellar hook-associated protein 2</fullName>
        <shortName evidence="5">HAP2</shortName>
    </recommendedName>
    <alternativeName>
        <fullName evidence="5">Flagellar cap protein</fullName>
    </alternativeName>
</protein>
<comment type="function">
    <text evidence="5">Required for morphogenesis and for the elongation of the flagellar filament by facilitating polymerization of the flagellin monomers at the tip of growing filament. Forms a capping structure, which prevents flagellin subunits (transported through the central channel of the flagellum) from leaking out without polymerization at the distal end.</text>
</comment>
<keyword evidence="5" id="KW-0964">Secreted</keyword>
<evidence type="ECO:0000256" key="3">
    <source>
        <dbReference type="ARBA" id="ARBA00023054"/>
    </source>
</evidence>
<keyword evidence="8" id="KW-0282">Flagellum</keyword>
<name>A0A2K8L304_MARES</name>
<keyword evidence="8" id="KW-0966">Cell projection</keyword>
<dbReference type="Pfam" id="PF02465">
    <property type="entry name" value="FliD_N"/>
    <property type="match status" value="1"/>
</dbReference>
<dbReference type="InterPro" id="IPR010809">
    <property type="entry name" value="FliD_C"/>
</dbReference>
<evidence type="ECO:0000256" key="5">
    <source>
        <dbReference type="RuleBase" id="RU362066"/>
    </source>
</evidence>
<dbReference type="PANTHER" id="PTHR30288">
    <property type="entry name" value="FLAGELLAR CAP/ASSEMBLY PROTEIN FLID"/>
    <property type="match status" value="1"/>
</dbReference>
<comment type="similarity">
    <text evidence="1 5">Belongs to the FliD family.</text>
</comment>
<dbReference type="KEGG" id="maes:Ga0123461_0173"/>
<proteinExistence type="inferred from homology"/>
<evidence type="ECO:0000313" key="9">
    <source>
        <dbReference type="Proteomes" id="UP000231701"/>
    </source>
</evidence>
<evidence type="ECO:0000256" key="2">
    <source>
        <dbReference type="ARBA" id="ARBA00011255"/>
    </source>
</evidence>
<dbReference type="EMBL" id="CP018799">
    <property type="protein sequence ID" value="ATX78626.1"/>
    <property type="molecule type" value="Genomic_DNA"/>
</dbReference>